<evidence type="ECO:0000256" key="1">
    <source>
        <dbReference type="SAM" id="Phobius"/>
    </source>
</evidence>
<reference evidence="3 4" key="1">
    <citation type="submission" date="2022-04" db="EMBL/GenBank/DDBJ databases">
        <title>Diverse halophilic archaea isolated from saline environments.</title>
        <authorList>
            <person name="Cui H.-L."/>
        </authorList>
    </citation>
    <scope>NUCLEOTIDE SEQUENCE [LARGE SCALE GENOMIC DNA]</scope>
    <source>
        <strain evidence="3 4">XZYJT49</strain>
    </source>
</reference>
<evidence type="ECO:0000259" key="2">
    <source>
        <dbReference type="Pfam" id="PF18902"/>
    </source>
</evidence>
<accession>A0A8U0HT42</accession>
<dbReference type="AlphaFoldDB" id="A0A8U0HT42"/>
<feature type="transmembrane region" description="Helical" evidence="1">
    <location>
        <begin position="72"/>
        <end position="93"/>
    </location>
</feature>
<dbReference type="InterPro" id="IPR043717">
    <property type="entry name" value="DUF5658"/>
</dbReference>
<dbReference type="RefSeq" id="WP_248650207.1">
    <property type="nucleotide sequence ID" value="NZ_CP096659.1"/>
</dbReference>
<keyword evidence="1" id="KW-0812">Transmembrane</keyword>
<dbReference type="GeneID" id="72186867"/>
<gene>
    <name evidence="3" type="ORF">M0R89_16670</name>
</gene>
<dbReference type="Pfam" id="PF18902">
    <property type="entry name" value="DUF5658"/>
    <property type="match status" value="1"/>
</dbReference>
<evidence type="ECO:0000313" key="3">
    <source>
        <dbReference type="EMBL" id="UPV74160.1"/>
    </source>
</evidence>
<dbReference type="Proteomes" id="UP000830729">
    <property type="component" value="Chromosome"/>
</dbReference>
<evidence type="ECO:0000313" key="4">
    <source>
        <dbReference type="Proteomes" id="UP000830729"/>
    </source>
</evidence>
<protein>
    <submittedName>
        <fullName evidence="3">DUF5658 family protein</fullName>
    </submittedName>
</protein>
<organism evidence="3 4">
    <name type="scientific">Halorussus limi</name>
    <dbReference type="NCBI Taxonomy" id="2938695"/>
    <lineage>
        <taxon>Archaea</taxon>
        <taxon>Methanobacteriati</taxon>
        <taxon>Methanobacteriota</taxon>
        <taxon>Stenosarchaea group</taxon>
        <taxon>Halobacteria</taxon>
        <taxon>Halobacteriales</taxon>
        <taxon>Haladaptataceae</taxon>
        <taxon>Halorussus</taxon>
    </lineage>
</organism>
<sequence length="125" mass="13440">MSSDRLHWPTSAREGPRRLTAPLARVDGWERTLWILVGVALVGDLLTTYYGLQMGLTESNPVARTAIERFGFAAMVGLKLFAVGVGVGCRRLLPDKHGLLVPAGLAVPWTGAVLVNLALYAMVLA</sequence>
<keyword evidence="4" id="KW-1185">Reference proteome</keyword>
<dbReference type="KEGG" id="halx:M0R89_16670"/>
<proteinExistence type="predicted"/>
<keyword evidence="1" id="KW-0472">Membrane</keyword>
<name>A0A8U0HT42_9EURY</name>
<feature type="transmembrane region" description="Helical" evidence="1">
    <location>
        <begin position="33"/>
        <end position="52"/>
    </location>
</feature>
<dbReference type="EMBL" id="CP096659">
    <property type="protein sequence ID" value="UPV74160.1"/>
    <property type="molecule type" value="Genomic_DNA"/>
</dbReference>
<feature type="domain" description="DUF5658" evidence="2">
    <location>
        <begin position="36"/>
        <end position="119"/>
    </location>
</feature>
<feature type="transmembrane region" description="Helical" evidence="1">
    <location>
        <begin position="99"/>
        <end position="123"/>
    </location>
</feature>
<keyword evidence="1" id="KW-1133">Transmembrane helix</keyword>